<sequence>MWVLLLFSNRLSSCRCSLPSLWSTSWESITSSVIRRPNCMALPVFHSQSIRSACQPHERSHVNASFSIRARETTEQKPKPSLLTDLHFMKVHLRRQISLTSVYQTDGSTATVLPPVVPRTRGTTPVHAEQKQNRNLRVIDRFSIGPAPLPLLGQY</sequence>
<evidence type="ECO:0008006" key="4">
    <source>
        <dbReference type="Google" id="ProtNLM"/>
    </source>
</evidence>
<dbReference type="Proteomes" id="UP000283210">
    <property type="component" value="Chromosome 16"/>
</dbReference>
<feature type="signal peptide" evidence="1">
    <location>
        <begin position="1"/>
        <end position="16"/>
    </location>
</feature>
<protein>
    <recommendedName>
        <fullName evidence="4">Secreted protein</fullName>
    </recommendedName>
</protein>
<name>A0A437CHR8_ORYJA</name>
<reference evidence="2 3" key="1">
    <citation type="submission" date="2018-11" db="EMBL/GenBank/DDBJ databases">
        <authorList>
            <person name="Lopez-Roques C."/>
            <person name="Donnadieu C."/>
            <person name="Bouchez O."/>
            <person name="Klopp C."/>
            <person name="Cabau C."/>
            <person name="Zahm M."/>
        </authorList>
    </citation>
    <scope>NUCLEOTIDE SEQUENCE [LARGE SCALE GENOMIC DNA]</scope>
    <source>
        <strain evidence="2">RS831</strain>
        <tissue evidence="2">Whole body</tissue>
    </source>
</reference>
<evidence type="ECO:0000313" key="2">
    <source>
        <dbReference type="EMBL" id="RVE62181.1"/>
    </source>
</evidence>
<keyword evidence="3" id="KW-1185">Reference proteome</keyword>
<proteinExistence type="predicted"/>
<evidence type="ECO:0000313" key="3">
    <source>
        <dbReference type="Proteomes" id="UP000283210"/>
    </source>
</evidence>
<dbReference type="EMBL" id="CM012452">
    <property type="protein sequence ID" value="RVE62181.1"/>
    <property type="molecule type" value="Genomic_DNA"/>
</dbReference>
<dbReference type="AlphaFoldDB" id="A0A437CHR8"/>
<organism evidence="2 3">
    <name type="scientific">Oryzias javanicus</name>
    <name type="common">Javanese ricefish</name>
    <name type="synonym">Aplocheilus javanicus</name>
    <dbReference type="NCBI Taxonomy" id="123683"/>
    <lineage>
        <taxon>Eukaryota</taxon>
        <taxon>Metazoa</taxon>
        <taxon>Chordata</taxon>
        <taxon>Craniata</taxon>
        <taxon>Vertebrata</taxon>
        <taxon>Euteleostomi</taxon>
        <taxon>Actinopterygii</taxon>
        <taxon>Neopterygii</taxon>
        <taxon>Teleostei</taxon>
        <taxon>Neoteleostei</taxon>
        <taxon>Acanthomorphata</taxon>
        <taxon>Ovalentaria</taxon>
        <taxon>Atherinomorphae</taxon>
        <taxon>Beloniformes</taxon>
        <taxon>Adrianichthyidae</taxon>
        <taxon>Oryziinae</taxon>
        <taxon>Oryzias</taxon>
    </lineage>
</organism>
<feature type="chain" id="PRO_5019187868" description="Secreted protein" evidence="1">
    <location>
        <begin position="17"/>
        <end position="155"/>
    </location>
</feature>
<gene>
    <name evidence="2" type="ORF">OJAV_G00154570</name>
</gene>
<accession>A0A437CHR8</accession>
<evidence type="ECO:0000256" key="1">
    <source>
        <dbReference type="SAM" id="SignalP"/>
    </source>
</evidence>
<keyword evidence="1" id="KW-0732">Signal</keyword>
<reference evidence="2 3" key="2">
    <citation type="submission" date="2019-01" db="EMBL/GenBank/DDBJ databases">
        <title>A chromosome length genome reference of the Java medaka (oryzias javanicus).</title>
        <authorList>
            <person name="Herpin A."/>
            <person name="Takehana Y."/>
            <person name="Naruse K."/>
            <person name="Ansai S."/>
            <person name="Kawaguchi M."/>
        </authorList>
    </citation>
    <scope>NUCLEOTIDE SEQUENCE [LARGE SCALE GENOMIC DNA]</scope>
    <source>
        <strain evidence="2">RS831</strain>
        <tissue evidence="2">Whole body</tissue>
    </source>
</reference>